<dbReference type="GO" id="GO:0016020">
    <property type="term" value="C:membrane"/>
    <property type="evidence" value="ECO:0007669"/>
    <property type="project" value="UniProtKB-SubCell"/>
</dbReference>
<dbReference type="Pfam" id="PF00335">
    <property type="entry name" value="Tetraspanin"/>
    <property type="match status" value="1"/>
</dbReference>
<dbReference type="EMBL" id="UYRU01011957">
    <property type="protein sequence ID" value="VDK47508.1"/>
    <property type="molecule type" value="Genomic_DNA"/>
</dbReference>
<proteinExistence type="inferred from homology"/>
<evidence type="ECO:0000256" key="3">
    <source>
        <dbReference type="ARBA" id="ARBA00022692"/>
    </source>
</evidence>
<evidence type="ECO:0000256" key="1">
    <source>
        <dbReference type="ARBA" id="ARBA00004141"/>
    </source>
</evidence>
<evidence type="ECO:0000256" key="2">
    <source>
        <dbReference type="ARBA" id="ARBA00006840"/>
    </source>
</evidence>
<accession>A0A3P6RZV4</accession>
<protein>
    <recommendedName>
        <fullName evidence="9">MARVEL domain-containing protein</fullName>
    </recommendedName>
</protein>
<evidence type="ECO:0000313" key="8">
    <source>
        <dbReference type="Proteomes" id="UP000281553"/>
    </source>
</evidence>
<reference evidence="7 8" key="1">
    <citation type="submission" date="2018-11" db="EMBL/GenBank/DDBJ databases">
        <authorList>
            <consortium name="Pathogen Informatics"/>
        </authorList>
    </citation>
    <scope>NUCLEOTIDE SEQUENCE [LARGE SCALE GENOMIC DNA]</scope>
</reference>
<dbReference type="InterPro" id="IPR018503">
    <property type="entry name" value="Tetraspanin_CS"/>
</dbReference>
<keyword evidence="4 6" id="KW-1133">Transmembrane helix</keyword>
<evidence type="ECO:0000256" key="5">
    <source>
        <dbReference type="ARBA" id="ARBA00023136"/>
    </source>
</evidence>
<keyword evidence="5 6" id="KW-0472">Membrane</keyword>
<sequence length="135" mass="14413">LGVFIIAVAFLGLFGALRANANVLLAYAIIVLLMGFATLGFLIFAFVEHTFIHAFVGDAVNAAIKEGESKYGSSKKWAAIIDWLEATDCARAVADAVEDELITIGGCLLGITLLSFLTSALAFVLARKIKVYDKL</sequence>
<comment type="similarity">
    <text evidence="2">Belongs to the tetraspanin (TM4SF) family.</text>
</comment>
<comment type="subcellular location">
    <subcellularLocation>
        <location evidence="1">Membrane</location>
        <topology evidence="1">Multi-pass membrane protein</topology>
    </subcellularLocation>
</comment>
<dbReference type="Proteomes" id="UP000281553">
    <property type="component" value="Unassembled WGS sequence"/>
</dbReference>
<organism evidence="7 8">
    <name type="scientific">Dibothriocephalus latus</name>
    <name type="common">Fish tapeworm</name>
    <name type="synonym">Diphyllobothrium latum</name>
    <dbReference type="NCBI Taxonomy" id="60516"/>
    <lineage>
        <taxon>Eukaryota</taxon>
        <taxon>Metazoa</taxon>
        <taxon>Spiralia</taxon>
        <taxon>Lophotrochozoa</taxon>
        <taxon>Platyhelminthes</taxon>
        <taxon>Cestoda</taxon>
        <taxon>Eucestoda</taxon>
        <taxon>Diphyllobothriidea</taxon>
        <taxon>Diphyllobothriidae</taxon>
        <taxon>Dibothriocephalus</taxon>
    </lineage>
</organism>
<evidence type="ECO:0000256" key="6">
    <source>
        <dbReference type="SAM" id="Phobius"/>
    </source>
</evidence>
<dbReference type="InterPro" id="IPR018499">
    <property type="entry name" value="Tetraspanin/Peripherin"/>
</dbReference>
<gene>
    <name evidence="7" type="ORF">DILT_LOCUS1603</name>
</gene>
<evidence type="ECO:0000313" key="7">
    <source>
        <dbReference type="EMBL" id="VDK47508.1"/>
    </source>
</evidence>
<feature type="transmembrane region" description="Helical" evidence="6">
    <location>
        <begin position="101"/>
        <end position="126"/>
    </location>
</feature>
<keyword evidence="8" id="KW-1185">Reference proteome</keyword>
<keyword evidence="3 6" id="KW-0812">Transmembrane</keyword>
<dbReference type="PROSITE" id="PS00421">
    <property type="entry name" value="TM4_1"/>
    <property type="match status" value="1"/>
</dbReference>
<dbReference type="AlphaFoldDB" id="A0A3P6RZV4"/>
<evidence type="ECO:0000256" key="4">
    <source>
        <dbReference type="ARBA" id="ARBA00022989"/>
    </source>
</evidence>
<feature type="non-terminal residue" evidence="7">
    <location>
        <position position="1"/>
    </location>
</feature>
<name>A0A3P6RZV4_DIBLA</name>
<feature type="transmembrane region" description="Helical" evidence="6">
    <location>
        <begin position="28"/>
        <end position="47"/>
    </location>
</feature>
<evidence type="ECO:0008006" key="9">
    <source>
        <dbReference type="Google" id="ProtNLM"/>
    </source>
</evidence>